<dbReference type="EMBL" id="CM002298">
    <property type="protein sequence ID" value="ESW04665.1"/>
    <property type="molecule type" value="Genomic_DNA"/>
</dbReference>
<dbReference type="Proteomes" id="UP000000226">
    <property type="component" value="Chromosome 11"/>
</dbReference>
<keyword evidence="2" id="KW-1185">Reference proteome</keyword>
<evidence type="ECO:0000313" key="2">
    <source>
        <dbReference type="Proteomes" id="UP000000226"/>
    </source>
</evidence>
<protein>
    <submittedName>
        <fullName evidence="1">Uncharacterized protein</fullName>
    </submittedName>
</protein>
<proteinExistence type="predicted"/>
<evidence type="ECO:0000313" key="1">
    <source>
        <dbReference type="EMBL" id="ESW04665.1"/>
    </source>
</evidence>
<name>V7AHG0_PHAVU</name>
<sequence length="69" mass="8346">MSLWRRNSINVEHDLCRCYLFLSSSCKARQQESGWNYVERCLADKLFFLANLVNWHMKNQVVYLLMWVS</sequence>
<organism evidence="1 2">
    <name type="scientific">Phaseolus vulgaris</name>
    <name type="common">Kidney bean</name>
    <name type="synonym">French bean</name>
    <dbReference type="NCBI Taxonomy" id="3885"/>
    <lineage>
        <taxon>Eukaryota</taxon>
        <taxon>Viridiplantae</taxon>
        <taxon>Streptophyta</taxon>
        <taxon>Embryophyta</taxon>
        <taxon>Tracheophyta</taxon>
        <taxon>Spermatophyta</taxon>
        <taxon>Magnoliopsida</taxon>
        <taxon>eudicotyledons</taxon>
        <taxon>Gunneridae</taxon>
        <taxon>Pentapetalae</taxon>
        <taxon>rosids</taxon>
        <taxon>fabids</taxon>
        <taxon>Fabales</taxon>
        <taxon>Fabaceae</taxon>
        <taxon>Papilionoideae</taxon>
        <taxon>50 kb inversion clade</taxon>
        <taxon>NPAAA clade</taxon>
        <taxon>indigoferoid/millettioid clade</taxon>
        <taxon>Phaseoleae</taxon>
        <taxon>Phaseolus</taxon>
    </lineage>
</organism>
<gene>
    <name evidence="1" type="ORF">PHAVU_011G114800g</name>
</gene>
<dbReference type="AlphaFoldDB" id="V7AHG0"/>
<dbReference type="Gramene" id="ESW04665">
    <property type="protein sequence ID" value="ESW04665"/>
    <property type="gene ID" value="PHAVU_011G114800g"/>
</dbReference>
<reference evidence="2" key="1">
    <citation type="journal article" date="2014" name="Nat. Genet.">
        <title>A reference genome for common bean and genome-wide analysis of dual domestications.</title>
        <authorList>
            <person name="Schmutz J."/>
            <person name="McClean P.E."/>
            <person name="Mamidi S."/>
            <person name="Wu G.A."/>
            <person name="Cannon S.B."/>
            <person name="Grimwood J."/>
            <person name="Jenkins J."/>
            <person name="Shu S."/>
            <person name="Song Q."/>
            <person name="Chavarro C."/>
            <person name="Torres-Torres M."/>
            <person name="Geffroy V."/>
            <person name="Moghaddam S.M."/>
            <person name="Gao D."/>
            <person name="Abernathy B."/>
            <person name="Barry K."/>
            <person name="Blair M."/>
            <person name="Brick M.A."/>
            <person name="Chovatia M."/>
            <person name="Gepts P."/>
            <person name="Goodstein D.M."/>
            <person name="Gonzales M."/>
            <person name="Hellsten U."/>
            <person name="Hyten D.L."/>
            <person name="Jia G."/>
            <person name="Kelly J.D."/>
            <person name="Kudrna D."/>
            <person name="Lee R."/>
            <person name="Richard M.M."/>
            <person name="Miklas P.N."/>
            <person name="Osorno J.M."/>
            <person name="Rodrigues J."/>
            <person name="Thareau V."/>
            <person name="Urrea C.A."/>
            <person name="Wang M."/>
            <person name="Yu Y."/>
            <person name="Zhang M."/>
            <person name="Wing R.A."/>
            <person name="Cregan P.B."/>
            <person name="Rokhsar D.S."/>
            <person name="Jackson S.A."/>
        </authorList>
    </citation>
    <scope>NUCLEOTIDE SEQUENCE [LARGE SCALE GENOMIC DNA]</scope>
    <source>
        <strain evidence="2">cv. G19833</strain>
    </source>
</reference>
<accession>V7AHG0</accession>